<dbReference type="PROSITE" id="PS51123">
    <property type="entry name" value="OMPA_2"/>
    <property type="match status" value="1"/>
</dbReference>
<feature type="signal peptide" evidence="6">
    <location>
        <begin position="1"/>
        <end position="19"/>
    </location>
</feature>
<dbReference type="PANTHER" id="PTHR30329:SF21">
    <property type="entry name" value="LIPOPROTEIN YIAD-RELATED"/>
    <property type="match status" value="1"/>
</dbReference>
<dbReference type="AlphaFoldDB" id="A0A4S3KP58"/>
<dbReference type="OrthoDB" id="9792021at2"/>
<dbReference type="SUPFAM" id="SSF103088">
    <property type="entry name" value="OmpA-like"/>
    <property type="match status" value="1"/>
</dbReference>
<dbReference type="InterPro" id="IPR036737">
    <property type="entry name" value="OmpA-like_sf"/>
</dbReference>
<evidence type="ECO:0000313" key="9">
    <source>
        <dbReference type="Proteomes" id="UP000307749"/>
    </source>
</evidence>
<dbReference type="Gene3D" id="3.30.1330.60">
    <property type="entry name" value="OmpA-like domain"/>
    <property type="match status" value="1"/>
</dbReference>
<evidence type="ECO:0000256" key="4">
    <source>
        <dbReference type="PROSITE-ProRule" id="PRU00473"/>
    </source>
</evidence>
<keyword evidence="5" id="KW-0175">Coiled coil</keyword>
<dbReference type="Proteomes" id="UP000307749">
    <property type="component" value="Unassembled WGS sequence"/>
</dbReference>
<sequence length="321" mass="34309">MKRVLLLLALCAASSLALAAPPPPDPVYQNLSAELAQLGRDPVLGHYAQGEQARARDALAQLLAAAGDPTEHAYWAYIAARRVELAQTTAQIDDARAKLVQLQQERDRIRLQAKEQEVARVRQQLAQARLQNAAADEETQRLQAQGQSYAQQAQQAQQEATQAKQMAAMQSKAASLAKREAALAEQAIQAMQGRLDHLTPRQGPQGLQMTLEGDAFAPGQSGLRPQAASHLGTLVQFAQSHAHAPLLVIGYTDDTGSAAANLVLSRQRAQAVAQTLLAQGVRAARIHVEGKGEADPIASNATPEGRARNRRVVVILRGVGG</sequence>
<proteinExistence type="predicted"/>
<dbReference type="Pfam" id="PF00691">
    <property type="entry name" value="OmpA"/>
    <property type="match status" value="1"/>
</dbReference>
<keyword evidence="3" id="KW-0998">Cell outer membrane</keyword>
<evidence type="ECO:0000256" key="2">
    <source>
        <dbReference type="ARBA" id="ARBA00023136"/>
    </source>
</evidence>
<comment type="caution">
    <text evidence="8">The sequence shown here is derived from an EMBL/GenBank/DDBJ whole genome shotgun (WGS) entry which is preliminary data.</text>
</comment>
<comment type="subcellular location">
    <subcellularLocation>
        <location evidence="1">Cell outer membrane</location>
    </subcellularLocation>
</comment>
<dbReference type="GO" id="GO:0009279">
    <property type="term" value="C:cell outer membrane"/>
    <property type="evidence" value="ECO:0007669"/>
    <property type="project" value="UniProtKB-SubCell"/>
</dbReference>
<feature type="chain" id="PRO_5020415434" description="OmpA-like domain-containing protein" evidence="6">
    <location>
        <begin position="20"/>
        <end position="321"/>
    </location>
</feature>
<keyword evidence="9" id="KW-1185">Reference proteome</keyword>
<dbReference type="InterPro" id="IPR050330">
    <property type="entry name" value="Bact_OuterMem_StrucFunc"/>
</dbReference>
<organism evidence="8 9">
    <name type="scientific">Metallibacterium scheffleri</name>
    <dbReference type="NCBI Taxonomy" id="993689"/>
    <lineage>
        <taxon>Bacteria</taxon>
        <taxon>Pseudomonadati</taxon>
        <taxon>Pseudomonadota</taxon>
        <taxon>Gammaproteobacteria</taxon>
        <taxon>Lysobacterales</taxon>
        <taxon>Rhodanobacteraceae</taxon>
        <taxon>Metallibacterium</taxon>
    </lineage>
</organism>
<dbReference type="EMBL" id="MWQO01000022">
    <property type="protein sequence ID" value="THD10729.1"/>
    <property type="molecule type" value="Genomic_DNA"/>
</dbReference>
<evidence type="ECO:0000256" key="5">
    <source>
        <dbReference type="SAM" id="Coils"/>
    </source>
</evidence>
<feature type="coiled-coil region" evidence="5">
    <location>
        <begin position="85"/>
        <end position="159"/>
    </location>
</feature>
<accession>A0A4S3KP58</accession>
<dbReference type="InterPro" id="IPR006664">
    <property type="entry name" value="OMP_bac"/>
</dbReference>
<keyword evidence="2 4" id="KW-0472">Membrane</keyword>
<dbReference type="RefSeq" id="WP_081127006.1">
    <property type="nucleotide sequence ID" value="NZ_LDOS01000002.1"/>
</dbReference>
<keyword evidence="6" id="KW-0732">Signal</keyword>
<dbReference type="InterPro" id="IPR006665">
    <property type="entry name" value="OmpA-like"/>
</dbReference>
<reference evidence="8 9" key="1">
    <citation type="submission" date="2017-02" db="EMBL/GenBank/DDBJ databases">
        <title>Whole genome sequencing of Metallibacterium scheffleri DSM 24874 (T).</title>
        <authorList>
            <person name="Kumar S."/>
            <person name="Patil P."/>
            <person name="Patil P.B."/>
        </authorList>
    </citation>
    <scope>NUCLEOTIDE SEQUENCE [LARGE SCALE GENOMIC DNA]</scope>
    <source>
        <strain evidence="8 9">DSM 24874</strain>
    </source>
</reference>
<dbReference type="PANTHER" id="PTHR30329">
    <property type="entry name" value="STATOR ELEMENT OF FLAGELLAR MOTOR COMPLEX"/>
    <property type="match status" value="1"/>
</dbReference>
<dbReference type="PRINTS" id="PR01021">
    <property type="entry name" value="OMPADOMAIN"/>
</dbReference>
<dbReference type="CDD" id="cd07185">
    <property type="entry name" value="OmpA_C-like"/>
    <property type="match status" value="1"/>
</dbReference>
<protein>
    <recommendedName>
        <fullName evidence="7">OmpA-like domain-containing protein</fullName>
    </recommendedName>
</protein>
<feature type="domain" description="OmpA-like" evidence="7">
    <location>
        <begin position="203"/>
        <end position="320"/>
    </location>
</feature>
<evidence type="ECO:0000256" key="6">
    <source>
        <dbReference type="SAM" id="SignalP"/>
    </source>
</evidence>
<evidence type="ECO:0000313" key="8">
    <source>
        <dbReference type="EMBL" id="THD10729.1"/>
    </source>
</evidence>
<dbReference type="STRING" id="993689.GCA_002077135_01638"/>
<evidence type="ECO:0000256" key="3">
    <source>
        <dbReference type="ARBA" id="ARBA00023237"/>
    </source>
</evidence>
<evidence type="ECO:0000259" key="7">
    <source>
        <dbReference type="PROSITE" id="PS51123"/>
    </source>
</evidence>
<evidence type="ECO:0000256" key="1">
    <source>
        <dbReference type="ARBA" id="ARBA00004442"/>
    </source>
</evidence>
<name>A0A4S3KP58_9GAMM</name>
<gene>
    <name evidence="8" type="ORF">B1806_06805</name>
</gene>